<accession>A0ABD3X0M6</accession>
<dbReference type="EMBL" id="JBJQND010000004">
    <property type="protein sequence ID" value="KAL3879755.1"/>
    <property type="molecule type" value="Genomic_DNA"/>
</dbReference>
<evidence type="ECO:0000313" key="1">
    <source>
        <dbReference type="EMBL" id="KAL3879755.1"/>
    </source>
</evidence>
<organism evidence="1 2">
    <name type="scientific">Sinanodonta woodiana</name>
    <name type="common">Chinese pond mussel</name>
    <name type="synonym">Anodonta woodiana</name>
    <dbReference type="NCBI Taxonomy" id="1069815"/>
    <lineage>
        <taxon>Eukaryota</taxon>
        <taxon>Metazoa</taxon>
        <taxon>Spiralia</taxon>
        <taxon>Lophotrochozoa</taxon>
        <taxon>Mollusca</taxon>
        <taxon>Bivalvia</taxon>
        <taxon>Autobranchia</taxon>
        <taxon>Heteroconchia</taxon>
        <taxon>Palaeoheterodonta</taxon>
        <taxon>Unionida</taxon>
        <taxon>Unionoidea</taxon>
        <taxon>Unionidae</taxon>
        <taxon>Unioninae</taxon>
        <taxon>Sinanodonta</taxon>
    </lineage>
</organism>
<comment type="caution">
    <text evidence="1">The sequence shown here is derived from an EMBL/GenBank/DDBJ whole genome shotgun (WGS) entry which is preliminary data.</text>
</comment>
<reference evidence="1 2" key="1">
    <citation type="submission" date="2024-11" db="EMBL/GenBank/DDBJ databases">
        <title>Chromosome-level genome assembly of the freshwater bivalve Anodonta woodiana.</title>
        <authorList>
            <person name="Chen X."/>
        </authorList>
    </citation>
    <scope>NUCLEOTIDE SEQUENCE [LARGE SCALE GENOMIC DNA]</scope>
    <source>
        <strain evidence="1">MN2024</strain>
        <tissue evidence="1">Gills</tissue>
    </source>
</reference>
<dbReference type="SUPFAM" id="SSF49785">
    <property type="entry name" value="Galactose-binding domain-like"/>
    <property type="match status" value="1"/>
</dbReference>
<sequence length="79" mass="8511">AVNFALNKYASQSTTLNFNNFEWTADKAIDGNSNGSNPDISKTCSATSFTASDGIHTWDVDIGFQIIVTTVTVYGRNDA</sequence>
<proteinExistence type="predicted"/>
<keyword evidence="2" id="KW-1185">Reference proteome</keyword>
<protein>
    <submittedName>
        <fullName evidence="1">Uncharacterized protein</fullName>
    </submittedName>
</protein>
<dbReference type="Proteomes" id="UP001634394">
    <property type="component" value="Unassembled WGS sequence"/>
</dbReference>
<feature type="non-terminal residue" evidence="1">
    <location>
        <position position="1"/>
    </location>
</feature>
<dbReference type="Gene3D" id="2.60.120.260">
    <property type="entry name" value="Galactose-binding domain-like"/>
    <property type="match status" value="1"/>
</dbReference>
<dbReference type="InterPro" id="IPR008979">
    <property type="entry name" value="Galactose-bd-like_sf"/>
</dbReference>
<name>A0ABD3X0M6_SINWO</name>
<dbReference type="AlphaFoldDB" id="A0ABD3X0M6"/>
<gene>
    <name evidence="1" type="ORF">ACJMK2_032041</name>
</gene>
<feature type="non-terminal residue" evidence="1">
    <location>
        <position position="79"/>
    </location>
</feature>
<evidence type="ECO:0000313" key="2">
    <source>
        <dbReference type="Proteomes" id="UP001634394"/>
    </source>
</evidence>